<dbReference type="EMBL" id="KL367480">
    <property type="protein sequence ID" value="KFD71848.1"/>
    <property type="molecule type" value="Genomic_DNA"/>
</dbReference>
<evidence type="ECO:0000313" key="1">
    <source>
        <dbReference type="EMBL" id="KFD71848.1"/>
    </source>
</evidence>
<name>A0A085NQV2_9BILA</name>
<gene>
    <name evidence="1" type="ORF">M514_15958</name>
</gene>
<dbReference type="AlphaFoldDB" id="A0A085NQV2"/>
<dbReference type="Proteomes" id="UP000030758">
    <property type="component" value="Unassembled WGS sequence"/>
</dbReference>
<reference evidence="1" key="1">
    <citation type="journal article" date="2014" name="Nat. Genet.">
        <title>Genome and transcriptome of the porcine whipworm Trichuris suis.</title>
        <authorList>
            <person name="Jex A.R."/>
            <person name="Nejsum P."/>
            <person name="Schwarz E.M."/>
            <person name="Hu L."/>
            <person name="Young N.D."/>
            <person name="Hall R.S."/>
            <person name="Korhonen P.K."/>
            <person name="Liao S."/>
            <person name="Thamsborg S."/>
            <person name="Xia J."/>
            <person name="Xu P."/>
            <person name="Wang S."/>
            <person name="Scheerlinck J.P."/>
            <person name="Hofmann A."/>
            <person name="Sternberg P.W."/>
            <person name="Wang J."/>
            <person name="Gasser R.B."/>
        </authorList>
    </citation>
    <scope>NUCLEOTIDE SEQUENCE [LARGE SCALE GENOMIC DNA]</scope>
    <source>
        <strain evidence="1">DCEP-RM93F</strain>
    </source>
</reference>
<accession>A0A085NQV2</accession>
<proteinExistence type="predicted"/>
<sequence>MKPRFSKAECHVCCIASKKILDVAKQKYGDNVTKNMEKIGIWIKYGYAMDTSKMGTYYVENATPVTAPSNFVVFLSYE</sequence>
<protein>
    <submittedName>
        <fullName evidence="1">Uncharacterized protein</fullName>
    </submittedName>
</protein>
<organism evidence="1">
    <name type="scientific">Trichuris suis</name>
    <name type="common">pig whipworm</name>
    <dbReference type="NCBI Taxonomy" id="68888"/>
    <lineage>
        <taxon>Eukaryota</taxon>
        <taxon>Metazoa</taxon>
        <taxon>Ecdysozoa</taxon>
        <taxon>Nematoda</taxon>
        <taxon>Enoplea</taxon>
        <taxon>Dorylaimia</taxon>
        <taxon>Trichinellida</taxon>
        <taxon>Trichuridae</taxon>
        <taxon>Trichuris</taxon>
    </lineage>
</organism>